<dbReference type="Proteomes" id="UP001365542">
    <property type="component" value="Unassembled WGS sequence"/>
</dbReference>
<feature type="region of interest" description="Disordered" evidence="7">
    <location>
        <begin position="29"/>
        <end position="52"/>
    </location>
</feature>
<keyword evidence="10" id="KW-1185">Reference proteome</keyword>
<keyword evidence="6" id="KW-0325">Glycoprotein</keyword>
<comment type="similarity">
    <text evidence="1">Belongs to the peptidase S10 family.</text>
</comment>
<keyword evidence="8" id="KW-0732">Signal</keyword>
<protein>
    <recommendedName>
        <fullName evidence="2">carboxypeptidase C</fullName>
        <ecNumber evidence="2">3.4.16.5</ecNumber>
    </recommendedName>
</protein>
<dbReference type="SUPFAM" id="SSF53474">
    <property type="entry name" value="alpha/beta-Hydrolases"/>
    <property type="match status" value="1"/>
</dbReference>
<dbReference type="Gene3D" id="1.10.287.410">
    <property type="match status" value="1"/>
</dbReference>
<dbReference type="EC" id="3.4.16.5" evidence="2"/>
<comment type="caution">
    <text evidence="9">The sequence shown here is derived from an EMBL/GenBank/DDBJ whole genome shotgun (WGS) entry which is preliminary data.</text>
</comment>
<evidence type="ECO:0000256" key="6">
    <source>
        <dbReference type="ARBA" id="ARBA00023180"/>
    </source>
</evidence>
<dbReference type="PANTHER" id="PTHR11802">
    <property type="entry name" value="SERINE PROTEASE FAMILY S10 SERINE CARBOXYPEPTIDASE"/>
    <property type="match status" value="1"/>
</dbReference>
<dbReference type="GO" id="GO:0000324">
    <property type="term" value="C:fungal-type vacuole"/>
    <property type="evidence" value="ECO:0007669"/>
    <property type="project" value="TreeGrafter"/>
</dbReference>
<evidence type="ECO:0000313" key="10">
    <source>
        <dbReference type="Proteomes" id="UP001365542"/>
    </source>
</evidence>
<dbReference type="AlphaFoldDB" id="A0AAV9WXR2"/>
<evidence type="ECO:0000256" key="7">
    <source>
        <dbReference type="SAM" id="MobiDB-lite"/>
    </source>
</evidence>
<keyword evidence="3" id="KW-0121">Carboxypeptidase</keyword>
<accession>A0AAV9WXR2</accession>
<feature type="signal peptide" evidence="8">
    <location>
        <begin position="1"/>
        <end position="19"/>
    </location>
</feature>
<dbReference type="PANTHER" id="PTHR11802:SF113">
    <property type="entry name" value="SERINE CARBOXYPEPTIDASE CTSA-4.1"/>
    <property type="match status" value="1"/>
</dbReference>
<evidence type="ECO:0000256" key="5">
    <source>
        <dbReference type="ARBA" id="ARBA00022801"/>
    </source>
</evidence>
<dbReference type="EMBL" id="JAVHJO010000014">
    <property type="protein sequence ID" value="KAK6529099.1"/>
    <property type="molecule type" value="Genomic_DNA"/>
</dbReference>
<keyword evidence="5" id="KW-0378">Hydrolase</keyword>
<evidence type="ECO:0000256" key="8">
    <source>
        <dbReference type="SAM" id="SignalP"/>
    </source>
</evidence>
<keyword evidence="4" id="KW-0645">Protease</keyword>
<dbReference type="Gene3D" id="3.40.50.1820">
    <property type="entry name" value="alpha/beta hydrolase"/>
    <property type="match status" value="1"/>
</dbReference>
<organism evidence="9 10">
    <name type="scientific">Orbilia ellipsospora</name>
    <dbReference type="NCBI Taxonomy" id="2528407"/>
    <lineage>
        <taxon>Eukaryota</taxon>
        <taxon>Fungi</taxon>
        <taxon>Dikarya</taxon>
        <taxon>Ascomycota</taxon>
        <taxon>Pezizomycotina</taxon>
        <taxon>Orbiliomycetes</taxon>
        <taxon>Orbiliales</taxon>
        <taxon>Orbiliaceae</taxon>
        <taxon>Orbilia</taxon>
    </lineage>
</organism>
<evidence type="ECO:0000256" key="4">
    <source>
        <dbReference type="ARBA" id="ARBA00022670"/>
    </source>
</evidence>
<dbReference type="InterPro" id="IPR001563">
    <property type="entry name" value="Peptidase_S10"/>
</dbReference>
<dbReference type="InterPro" id="IPR029058">
    <property type="entry name" value="AB_hydrolase_fold"/>
</dbReference>
<dbReference type="GO" id="GO:0004185">
    <property type="term" value="F:serine-type carboxypeptidase activity"/>
    <property type="evidence" value="ECO:0007669"/>
    <property type="project" value="UniProtKB-EC"/>
</dbReference>
<evidence type="ECO:0000256" key="2">
    <source>
        <dbReference type="ARBA" id="ARBA00012446"/>
    </source>
</evidence>
<feature type="chain" id="PRO_5043676282" description="carboxypeptidase C" evidence="8">
    <location>
        <begin position="20"/>
        <end position="511"/>
    </location>
</feature>
<dbReference type="GO" id="GO:0006508">
    <property type="term" value="P:proteolysis"/>
    <property type="evidence" value="ECO:0007669"/>
    <property type="project" value="UniProtKB-KW"/>
</dbReference>
<dbReference type="PRINTS" id="PR00724">
    <property type="entry name" value="CRBOXYPTASEC"/>
</dbReference>
<feature type="compositionally biased region" description="Polar residues" evidence="7">
    <location>
        <begin position="29"/>
        <end position="42"/>
    </location>
</feature>
<evidence type="ECO:0000313" key="9">
    <source>
        <dbReference type="EMBL" id="KAK6529099.1"/>
    </source>
</evidence>
<proteinExistence type="inferred from homology"/>
<gene>
    <name evidence="9" type="ORF">TWF694_004316</name>
</gene>
<evidence type="ECO:0000256" key="3">
    <source>
        <dbReference type="ARBA" id="ARBA00022645"/>
    </source>
</evidence>
<evidence type="ECO:0000256" key="1">
    <source>
        <dbReference type="ARBA" id="ARBA00009431"/>
    </source>
</evidence>
<dbReference type="Pfam" id="PF00450">
    <property type="entry name" value="Peptidase_S10"/>
    <property type="match status" value="1"/>
</dbReference>
<sequence>MKSPLALLTLLLTTTLTTAIPTHRTNQRILSSQNDNTHNPPQNVAGIKSTAGGTANAQSVLSKRSEFWWDFHIKGHQHGPHAKRSDGYLDNYALRGRTVNPGKLGVDKVKQHSGYLDNNATDTHLFYWFFESRNDPANDPIILWLSGGPGGDSISPIFYDIGPGKFTPMGEMKSNPSSWNNNASMLFLDQPVNTGFSYSQNQTSDTIAASKDVYALLTLFFEQFPQYRKQHFHITGSSYAGHWVPVFAYEILSHEESNINLKSISVGNGLTDPKAQFASLPGMACGKGGVDPVLDEEACEEMERAAEKCLSMIEGCYESAEPGRCSPATKFCEGALLGAVRSQDVSVYDLRHRKGDPSPHPEAKFVTKFFKTREVLEMLGVEKFHDYTPSAGEVMKAFVESGDVVMPYQRFVPEILKRIPMMVYAGDKDFICNWLGVREWTERLEWEGKEKFNKAELQTWKLDGKEVGQMKREGNLAFVRIYDAGHAVAGDKPEAALDMMNSFLKFAKRHT</sequence>
<reference evidence="9 10" key="1">
    <citation type="submission" date="2019-10" db="EMBL/GenBank/DDBJ databases">
        <authorList>
            <person name="Palmer J.M."/>
        </authorList>
    </citation>
    <scope>NUCLEOTIDE SEQUENCE [LARGE SCALE GENOMIC DNA]</scope>
    <source>
        <strain evidence="9 10">TWF694</strain>
    </source>
</reference>
<name>A0AAV9WXR2_9PEZI</name>